<evidence type="ECO:0000259" key="11">
    <source>
        <dbReference type="PROSITE" id="PS50011"/>
    </source>
</evidence>
<keyword evidence="6 9" id="KW-0547">Nucleotide-binding</keyword>
<name>A0ABS1M1C6_9NOCA</name>
<dbReference type="InterPro" id="IPR028081">
    <property type="entry name" value="Leu-bd"/>
</dbReference>
<evidence type="ECO:0000256" key="8">
    <source>
        <dbReference type="ARBA" id="ARBA00022840"/>
    </source>
</evidence>
<dbReference type="CDD" id="cd06342">
    <property type="entry name" value="PBP1_ABC_LIVBP-like"/>
    <property type="match status" value="1"/>
</dbReference>
<evidence type="ECO:0000256" key="6">
    <source>
        <dbReference type="ARBA" id="ARBA00022741"/>
    </source>
</evidence>
<evidence type="ECO:0000256" key="9">
    <source>
        <dbReference type="PROSITE-ProRule" id="PRU10141"/>
    </source>
</evidence>
<dbReference type="PROSITE" id="PS00108">
    <property type="entry name" value="PROTEIN_KINASE_ST"/>
    <property type="match status" value="1"/>
</dbReference>
<reference evidence="12 13" key="1">
    <citation type="submission" date="2021-01" db="EMBL/GenBank/DDBJ databases">
        <title>WGS of actinomycetes isolated from Thailand.</title>
        <authorList>
            <person name="Thawai C."/>
        </authorList>
    </citation>
    <scope>NUCLEOTIDE SEQUENCE [LARGE SCALE GENOMIC DNA]</scope>
    <source>
        <strain evidence="12 13">LPG 2</strain>
    </source>
</reference>
<dbReference type="PROSITE" id="PS50011">
    <property type="entry name" value="PROTEIN_KINASE_DOM"/>
    <property type="match status" value="1"/>
</dbReference>
<feature type="binding site" evidence="9">
    <location>
        <position position="40"/>
    </location>
    <ligand>
        <name>ATP</name>
        <dbReference type="ChEBI" id="CHEBI:30616"/>
    </ligand>
</feature>
<feature type="domain" description="Protein kinase" evidence="11">
    <location>
        <begin position="11"/>
        <end position="276"/>
    </location>
</feature>
<dbReference type="CDD" id="cd14014">
    <property type="entry name" value="STKc_PknB_like"/>
    <property type="match status" value="1"/>
</dbReference>
<evidence type="ECO:0000256" key="5">
    <source>
        <dbReference type="ARBA" id="ARBA00022729"/>
    </source>
</evidence>
<organism evidence="12 13">
    <name type="scientific">Nocardia acididurans</name>
    <dbReference type="NCBI Taxonomy" id="2802282"/>
    <lineage>
        <taxon>Bacteria</taxon>
        <taxon>Bacillati</taxon>
        <taxon>Actinomycetota</taxon>
        <taxon>Actinomycetes</taxon>
        <taxon>Mycobacteriales</taxon>
        <taxon>Nocardiaceae</taxon>
        <taxon>Nocardia</taxon>
    </lineage>
</organism>
<keyword evidence="4" id="KW-0808">Transferase</keyword>
<comment type="similarity">
    <text evidence="1">Belongs to the leucine-binding protein family.</text>
</comment>
<evidence type="ECO:0000256" key="1">
    <source>
        <dbReference type="ARBA" id="ARBA00010062"/>
    </source>
</evidence>
<evidence type="ECO:0000256" key="3">
    <source>
        <dbReference type="ARBA" id="ARBA00022527"/>
    </source>
</evidence>
<dbReference type="InterPro" id="IPR000719">
    <property type="entry name" value="Prot_kinase_dom"/>
</dbReference>
<dbReference type="SMART" id="SM00220">
    <property type="entry name" value="S_TKc"/>
    <property type="match status" value="1"/>
</dbReference>
<dbReference type="EMBL" id="JAERRJ010000002">
    <property type="protein sequence ID" value="MBL1074339.1"/>
    <property type="molecule type" value="Genomic_DNA"/>
</dbReference>
<dbReference type="PANTHER" id="PTHR43289">
    <property type="entry name" value="MITOGEN-ACTIVATED PROTEIN KINASE KINASE KINASE 20-RELATED"/>
    <property type="match status" value="1"/>
</dbReference>
<keyword evidence="3" id="KW-0723">Serine/threonine-protein kinase</keyword>
<dbReference type="EC" id="2.7.11.1" evidence="2"/>
<feature type="region of interest" description="Disordered" evidence="10">
    <location>
        <begin position="279"/>
        <end position="319"/>
    </location>
</feature>
<gene>
    <name evidence="12" type="ORF">JK358_08005</name>
</gene>
<feature type="region of interest" description="Disordered" evidence="10">
    <location>
        <begin position="347"/>
        <end position="367"/>
    </location>
</feature>
<dbReference type="Pfam" id="PF00069">
    <property type="entry name" value="Pkinase"/>
    <property type="match status" value="1"/>
</dbReference>
<dbReference type="PANTHER" id="PTHR43289:SF6">
    <property type="entry name" value="SERINE_THREONINE-PROTEIN KINASE NEKL-3"/>
    <property type="match status" value="1"/>
</dbReference>
<dbReference type="Proteomes" id="UP000602198">
    <property type="component" value="Unassembled WGS sequence"/>
</dbReference>
<accession>A0ABS1M1C6</accession>
<dbReference type="InterPro" id="IPR028082">
    <property type="entry name" value="Peripla_BP_I"/>
</dbReference>
<evidence type="ECO:0000256" key="4">
    <source>
        <dbReference type="ARBA" id="ARBA00022679"/>
    </source>
</evidence>
<dbReference type="InterPro" id="IPR008271">
    <property type="entry name" value="Ser/Thr_kinase_AS"/>
</dbReference>
<dbReference type="SUPFAM" id="SSF53822">
    <property type="entry name" value="Periplasmic binding protein-like I"/>
    <property type="match status" value="1"/>
</dbReference>
<dbReference type="Gene3D" id="3.40.50.2300">
    <property type="match status" value="2"/>
</dbReference>
<evidence type="ECO:0000256" key="10">
    <source>
        <dbReference type="SAM" id="MobiDB-lite"/>
    </source>
</evidence>
<feature type="compositionally biased region" description="Low complexity" evidence="10">
    <location>
        <begin position="307"/>
        <end position="316"/>
    </location>
</feature>
<evidence type="ECO:0000313" key="13">
    <source>
        <dbReference type="Proteomes" id="UP000602198"/>
    </source>
</evidence>
<protein>
    <recommendedName>
        <fullName evidence="2">non-specific serine/threonine protein kinase</fullName>
        <ecNumber evidence="2">2.7.11.1</ecNumber>
    </recommendedName>
</protein>
<keyword evidence="13" id="KW-1185">Reference proteome</keyword>
<dbReference type="InterPro" id="IPR017441">
    <property type="entry name" value="Protein_kinase_ATP_BS"/>
</dbReference>
<dbReference type="Gene3D" id="1.10.510.10">
    <property type="entry name" value="Transferase(Phosphotransferase) domain 1"/>
    <property type="match status" value="1"/>
</dbReference>
<keyword evidence="5" id="KW-0732">Signal</keyword>
<evidence type="ECO:0000313" key="12">
    <source>
        <dbReference type="EMBL" id="MBL1074339.1"/>
    </source>
</evidence>
<proteinExistence type="inferred from homology"/>
<keyword evidence="8 9" id="KW-0067">ATP-binding</keyword>
<comment type="caution">
    <text evidence="12">The sequence shown here is derived from an EMBL/GenBank/DDBJ whole genome shotgun (WGS) entry which is preliminary data.</text>
</comment>
<keyword evidence="7" id="KW-0418">Kinase</keyword>
<evidence type="ECO:0000256" key="7">
    <source>
        <dbReference type="ARBA" id="ARBA00022777"/>
    </source>
</evidence>
<evidence type="ECO:0000256" key="2">
    <source>
        <dbReference type="ARBA" id="ARBA00012513"/>
    </source>
</evidence>
<dbReference type="Pfam" id="PF13458">
    <property type="entry name" value="Peripla_BP_6"/>
    <property type="match status" value="1"/>
</dbReference>
<feature type="compositionally biased region" description="Low complexity" evidence="10">
    <location>
        <begin position="349"/>
        <end position="367"/>
    </location>
</feature>
<sequence>MLCAGEVFAEYVIERWLGSGGMGEVYLARHPRLARVVAVKVLSREFGADAGVRSWFEQEADRVAPLDHPNIVPVVDRGVEGDRLWIAAQFIEGVDASTVDCTVLPPAGAVHIVSEAAKALDYAHSMGVLHWDVKPANIMLARPSPGYGARIMVADFGIGRLRGGTEDLTRAGAPTVSVAFASPEQLSSGRADRRSDQYSLACTLFWLLCGSTPFESENAAEIVAGHLRLPPPSAHERRATVPRALDAVLARAMAKNPDERFTSCAEFADTATRALLSAGFTAPPRPGADGVKKGVPQSNSARKPRARGSAARSSARQGRWDRRKAGVIGVVVTLTAVLGIVWLTRGSESPDTAAPRTSTAPSNSATSAPATEVAAAYGGFQPLAQLDGQGNVITGATPGPYPPLVSGATCAPATIAMAGALSGTDEALGRNVFGGLRLAVEHFAKANPACPVTIREFDTTGSAEVAAQLVPQIIQDTSIVALIGPVFSAETASAGAYLSEAGLPFLTPSASNPALSQSGWRGFFRGLAGYNAQAPAVSGYLTGTVGYHRVCVLSDDTEYGLSLASAVTAGLASAADVSCSATIPLGADSATAIANISASAPDAVYYSGSYTEAAPLLLALRRAGVTAPFFSGDGAHDPAFATAVGAAGRDSILSCPCAPIPSAFRGDYEALLARPPGVYSVEAYDLATIVLSGIASGHATRPDLLAYLQRYRGEGLARPYSWTETGELTDPRIWLYRVG</sequence>
<dbReference type="RefSeq" id="WP_201945139.1">
    <property type="nucleotide sequence ID" value="NZ_JAERRJ010000002.1"/>
</dbReference>
<dbReference type="Gene3D" id="3.30.200.20">
    <property type="entry name" value="Phosphorylase Kinase, domain 1"/>
    <property type="match status" value="1"/>
</dbReference>
<dbReference type="InterPro" id="IPR011009">
    <property type="entry name" value="Kinase-like_dom_sf"/>
</dbReference>
<dbReference type="PROSITE" id="PS00107">
    <property type="entry name" value="PROTEIN_KINASE_ATP"/>
    <property type="match status" value="1"/>
</dbReference>
<dbReference type="SUPFAM" id="SSF56112">
    <property type="entry name" value="Protein kinase-like (PK-like)"/>
    <property type="match status" value="1"/>
</dbReference>